<dbReference type="KEGG" id="fcy:FRACYDRAFT_181697"/>
<evidence type="ECO:0000313" key="2">
    <source>
        <dbReference type="Proteomes" id="UP000095751"/>
    </source>
</evidence>
<dbReference type="Pfam" id="PF12796">
    <property type="entry name" value="Ank_2"/>
    <property type="match status" value="1"/>
</dbReference>
<dbReference type="Gene3D" id="1.25.40.20">
    <property type="entry name" value="Ankyrin repeat-containing domain"/>
    <property type="match status" value="1"/>
</dbReference>
<gene>
    <name evidence="1" type="ORF">FRACYDRAFT_181697</name>
</gene>
<feature type="non-terminal residue" evidence="1">
    <location>
        <position position="156"/>
    </location>
</feature>
<protein>
    <submittedName>
        <fullName evidence="1">Uncharacterized protein</fullName>
    </submittedName>
</protein>
<dbReference type="OrthoDB" id="204260at2759"/>
<proteinExistence type="predicted"/>
<reference evidence="1 2" key="1">
    <citation type="submission" date="2016-09" db="EMBL/GenBank/DDBJ databases">
        <title>Extensive genetic diversity and differential bi-allelic expression allows diatom success in the polar Southern Ocean.</title>
        <authorList>
            <consortium name="DOE Joint Genome Institute"/>
            <person name="Mock T."/>
            <person name="Otillar R.P."/>
            <person name="Strauss J."/>
            <person name="Dupont C."/>
            <person name="Frickenhaus S."/>
            <person name="Maumus F."/>
            <person name="Mcmullan M."/>
            <person name="Sanges R."/>
            <person name="Schmutz J."/>
            <person name="Toseland A."/>
            <person name="Valas R."/>
            <person name="Veluchamy A."/>
            <person name="Ward B.J."/>
            <person name="Allen A."/>
            <person name="Barry K."/>
            <person name="Falciatore A."/>
            <person name="Ferrante M."/>
            <person name="Fortunato A.E."/>
            <person name="Gloeckner G."/>
            <person name="Gruber A."/>
            <person name="Hipkin R."/>
            <person name="Janech M."/>
            <person name="Kroth P."/>
            <person name="Leese F."/>
            <person name="Lindquist E."/>
            <person name="Lyon B.R."/>
            <person name="Martin J."/>
            <person name="Mayer C."/>
            <person name="Parker M."/>
            <person name="Quesneville H."/>
            <person name="Raymond J."/>
            <person name="Uhlig C."/>
            <person name="Valentin K.U."/>
            <person name="Worden A.Z."/>
            <person name="Armbrust E.V."/>
            <person name="Bowler C."/>
            <person name="Green B."/>
            <person name="Moulton V."/>
            <person name="Van Oosterhout C."/>
            <person name="Grigoriev I."/>
        </authorList>
    </citation>
    <scope>NUCLEOTIDE SEQUENCE [LARGE SCALE GENOMIC DNA]</scope>
    <source>
        <strain evidence="1 2">CCMP1102</strain>
    </source>
</reference>
<accession>A0A1E7FN48</accession>
<sequence>MAADAEIQFLETTPDRIDAYQNTELLTAVRRRDLDTLRKIGVEFTAAGKTMNACNRFGESILHLACRKCSTEVVQFLIDDTASGGMNCSLLVRDDYGRTVLHDACWTISPPWILLKLILKESPILWRVSDVRGHLALQYVPKSVWSKWITFIQENQ</sequence>
<dbReference type="InterPro" id="IPR002110">
    <property type="entry name" value="Ankyrin_rpt"/>
</dbReference>
<dbReference type="Proteomes" id="UP000095751">
    <property type="component" value="Unassembled WGS sequence"/>
</dbReference>
<keyword evidence="2" id="KW-1185">Reference proteome</keyword>
<organism evidence="1 2">
    <name type="scientific">Fragilariopsis cylindrus CCMP1102</name>
    <dbReference type="NCBI Taxonomy" id="635003"/>
    <lineage>
        <taxon>Eukaryota</taxon>
        <taxon>Sar</taxon>
        <taxon>Stramenopiles</taxon>
        <taxon>Ochrophyta</taxon>
        <taxon>Bacillariophyta</taxon>
        <taxon>Bacillariophyceae</taxon>
        <taxon>Bacillariophycidae</taxon>
        <taxon>Bacillariales</taxon>
        <taxon>Bacillariaceae</taxon>
        <taxon>Fragilariopsis</taxon>
    </lineage>
</organism>
<evidence type="ECO:0000313" key="1">
    <source>
        <dbReference type="EMBL" id="OEU19554.1"/>
    </source>
</evidence>
<dbReference type="InParanoid" id="A0A1E7FN48"/>
<dbReference type="EMBL" id="KV784355">
    <property type="protein sequence ID" value="OEU19554.1"/>
    <property type="molecule type" value="Genomic_DNA"/>
</dbReference>
<name>A0A1E7FN48_9STRA</name>
<dbReference type="InterPro" id="IPR036770">
    <property type="entry name" value="Ankyrin_rpt-contain_sf"/>
</dbReference>
<dbReference type="SUPFAM" id="SSF48403">
    <property type="entry name" value="Ankyrin repeat"/>
    <property type="match status" value="1"/>
</dbReference>
<dbReference type="AlphaFoldDB" id="A0A1E7FN48"/>